<organism evidence="1 2">
    <name type="scientific">Paramarasmius palmivorus</name>
    <dbReference type="NCBI Taxonomy" id="297713"/>
    <lineage>
        <taxon>Eukaryota</taxon>
        <taxon>Fungi</taxon>
        <taxon>Dikarya</taxon>
        <taxon>Basidiomycota</taxon>
        <taxon>Agaricomycotina</taxon>
        <taxon>Agaricomycetes</taxon>
        <taxon>Agaricomycetidae</taxon>
        <taxon>Agaricales</taxon>
        <taxon>Marasmiineae</taxon>
        <taxon>Marasmiaceae</taxon>
        <taxon>Paramarasmius</taxon>
    </lineage>
</organism>
<dbReference type="PANTHER" id="PTHR38846:SF1">
    <property type="entry name" value="C3H1-TYPE DOMAIN-CONTAINING PROTEIN"/>
    <property type="match status" value="1"/>
</dbReference>
<reference evidence="1 2" key="1">
    <citation type="submission" date="2024-01" db="EMBL/GenBank/DDBJ databases">
        <title>A draft genome for a cacao thread blight-causing isolate of Paramarasmius palmivorus.</title>
        <authorList>
            <person name="Baruah I.K."/>
            <person name="Bukari Y."/>
            <person name="Amoako-Attah I."/>
            <person name="Meinhardt L.W."/>
            <person name="Bailey B.A."/>
            <person name="Cohen S.P."/>
        </authorList>
    </citation>
    <scope>NUCLEOTIDE SEQUENCE [LARGE SCALE GENOMIC DNA]</scope>
    <source>
        <strain evidence="1 2">GH-12</strain>
    </source>
</reference>
<gene>
    <name evidence="1" type="ORF">VNI00_006232</name>
</gene>
<name>A0AAW0D971_9AGAR</name>
<dbReference type="PANTHER" id="PTHR38846">
    <property type="entry name" value="C3H1-TYPE DOMAIN-CONTAINING PROTEIN"/>
    <property type="match status" value="1"/>
</dbReference>
<dbReference type="AlphaFoldDB" id="A0AAW0D971"/>
<comment type="caution">
    <text evidence="1">The sequence shown here is derived from an EMBL/GenBank/DDBJ whole genome shotgun (WGS) entry which is preliminary data.</text>
</comment>
<sequence>MSDAHDIYASWLSFAALTGLVEGTQEYKEQKKEYIAERVLRGFRQHFGDDVDSLEAWRAICRTTGVKKVSRLTSVAKCKKALRSRHCNIIDLVSAANAGLTVETFRTKAELSDYIIETEKYFSREAAKGVPLLEEFLIHV</sequence>
<keyword evidence="2" id="KW-1185">Reference proteome</keyword>
<dbReference type="Proteomes" id="UP001383192">
    <property type="component" value="Unassembled WGS sequence"/>
</dbReference>
<protein>
    <submittedName>
        <fullName evidence="1">Uncharacterized protein</fullName>
    </submittedName>
</protein>
<evidence type="ECO:0000313" key="2">
    <source>
        <dbReference type="Proteomes" id="UP001383192"/>
    </source>
</evidence>
<accession>A0AAW0D971</accession>
<proteinExistence type="predicted"/>
<evidence type="ECO:0000313" key="1">
    <source>
        <dbReference type="EMBL" id="KAK7047904.1"/>
    </source>
</evidence>
<dbReference type="EMBL" id="JAYKXP010000018">
    <property type="protein sequence ID" value="KAK7047904.1"/>
    <property type="molecule type" value="Genomic_DNA"/>
</dbReference>